<gene>
    <name evidence="2" type="ORF">SAMN05421505_1182</name>
</gene>
<feature type="transmembrane region" description="Helical" evidence="1">
    <location>
        <begin position="61"/>
        <end position="83"/>
    </location>
</feature>
<dbReference type="Proteomes" id="UP000198923">
    <property type="component" value="Unassembled WGS sequence"/>
</dbReference>
<name>A0A1G8DCE5_9ACTN</name>
<feature type="transmembrane region" description="Helical" evidence="1">
    <location>
        <begin position="36"/>
        <end position="55"/>
    </location>
</feature>
<evidence type="ECO:0000256" key="1">
    <source>
        <dbReference type="SAM" id="Phobius"/>
    </source>
</evidence>
<accession>A0A1G8DCE5</accession>
<protein>
    <recommendedName>
        <fullName evidence="4">Magnesium transporter NIPA</fullName>
    </recommendedName>
</protein>
<keyword evidence="1" id="KW-0472">Membrane</keyword>
<keyword evidence="3" id="KW-1185">Reference proteome</keyword>
<dbReference type="NCBIfam" id="NF038012">
    <property type="entry name" value="DMT_1"/>
    <property type="match status" value="1"/>
</dbReference>
<feature type="transmembrane region" description="Helical" evidence="1">
    <location>
        <begin position="182"/>
        <end position="200"/>
    </location>
</feature>
<feature type="transmembrane region" description="Helical" evidence="1">
    <location>
        <begin position="150"/>
        <end position="167"/>
    </location>
</feature>
<feature type="transmembrane region" description="Helical" evidence="1">
    <location>
        <begin position="95"/>
        <end position="115"/>
    </location>
</feature>
<feature type="transmembrane region" description="Helical" evidence="1">
    <location>
        <begin position="239"/>
        <end position="262"/>
    </location>
</feature>
<keyword evidence="1" id="KW-1133">Transmembrane helix</keyword>
<evidence type="ECO:0008006" key="4">
    <source>
        <dbReference type="Google" id="ProtNLM"/>
    </source>
</evidence>
<dbReference type="AlphaFoldDB" id="A0A1G8DCE5"/>
<dbReference type="PANTHER" id="PTHR40761">
    <property type="entry name" value="CONSERVED INTEGRAL MEMBRANE ALANINE VALINE AND LEUCINE RICH PROTEIN-RELATED"/>
    <property type="match status" value="1"/>
</dbReference>
<keyword evidence="1" id="KW-0812">Transmembrane</keyword>
<dbReference type="EMBL" id="FNCN01000018">
    <property type="protein sequence ID" value="SDH55283.1"/>
    <property type="molecule type" value="Genomic_DNA"/>
</dbReference>
<reference evidence="2 3" key="1">
    <citation type="submission" date="2016-10" db="EMBL/GenBank/DDBJ databases">
        <authorList>
            <person name="de Groot N.N."/>
        </authorList>
    </citation>
    <scope>NUCLEOTIDE SEQUENCE [LARGE SCALE GENOMIC DNA]</scope>
    <source>
        <strain evidence="2 3">CPCC 201354</strain>
    </source>
</reference>
<proteinExistence type="predicted"/>
<sequence length="281" mass="27646">MTDLTWLVVLSVLSATGYAGGAVAQEHYAGAGRGARGWIVPLLFSGAGAGLHVAALPFGPIGLVQALGTLTLVFALPIAAVRGRGRITRAAWGQAWLTVIGLTGLLVLSTGGTTALSDSSALWLAAGVIAVVATLVLTARHATAPISRGLLLAAAAGSAFGVASILTKDFMADAAERAFEGMWLLAGGVIVGLSALGQVLGQLSYRGTGLAAPLAMISVINPVIAGAIGLTLLGDGIRFGAAGAVLTIAAALITAGGVIGLASQSRAADATPAAEPATCNH</sequence>
<feature type="transmembrane region" description="Helical" evidence="1">
    <location>
        <begin position="6"/>
        <end position="24"/>
    </location>
</feature>
<feature type="transmembrane region" description="Helical" evidence="1">
    <location>
        <begin position="212"/>
        <end position="233"/>
    </location>
</feature>
<evidence type="ECO:0000313" key="3">
    <source>
        <dbReference type="Proteomes" id="UP000198923"/>
    </source>
</evidence>
<feature type="transmembrane region" description="Helical" evidence="1">
    <location>
        <begin position="121"/>
        <end position="138"/>
    </location>
</feature>
<dbReference type="STRING" id="504805.SAMN05421505_1182"/>
<dbReference type="PANTHER" id="PTHR40761:SF1">
    <property type="entry name" value="CONSERVED INTEGRAL MEMBRANE ALANINE VALINE AND LEUCINE RICH PROTEIN-RELATED"/>
    <property type="match status" value="1"/>
</dbReference>
<evidence type="ECO:0000313" key="2">
    <source>
        <dbReference type="EMBL" id="SDH55283.1"/>
    </source>
</evidence>
<organism evidence="2 3">
    <name type="scientific">Sinosporangium album</name>
    <dbReference type="NCBI Taxonomy" id="504805"/>
    <lineage>
        <taxon>Bacteria</taxon>
        <taxon>Bacillati</taxon>
        <taxon>Actinomycetota</taxon>
        <taxon>Actinomycetes</taxon>
        <taxon>Streptosporangiales</taxon>
        <taxon>Streptosporangiaceae</taxon>
        <taxon>Sinosporangium</taxon>
    </lineage>
</organism>
<dbReference type="RefSeq" id="WP_143020326.1">
    <property type="nucleotide sequence ID" value="NZ_FNCN01000018.1"/>
</dbReference>
<dbReference type="OrthoDB" id="3294360at2"/>